<dbReference type="InterPro" id="IPR004839">
    <property type="entry name" value="Aminotransferase_I/II_large"/>
</dbReference>
<dbReference type="Gene3D" id="1.10.10.10">
    <property type="entry name" value="Winged helix-like DNA-binding domain superfamily/Winged helix DNA-binding domain"/>
    <property type="match status" value="1"/>
</dbReference>
<keyword evidence="2" id="KW-0663">Pyridoxal phosphate</keyword>
<dbReference type="Pfam" id="PF00392">
    <property type="entry name" value="GntR"/>
    <property type="match status" value="1"/>
</dbReference>
<feature type="domain" description="HTH gntR-type" evidence="6">
    <location>
        <begin position="11"/>
        <end position="79"/>
    </location>
</feature>
<dbReference type="InterPro" id="IPR036390">
    <property type="entry name" value="WH_DNA-bd_sf"/>
</dbReference>
<evidence type="ECO:0000256" key="2">
    <source>
        <dbReference type="ARBA" id="ARBA00022898"/>
    </source>
</evidence>
<dbReference type="Gene3D" id="3.40.640.10">
    <property type="entry name" value="Type I PLP-dependent aspartate aminotransferase-like (Major domain)"/>
    <property type="match status" value="1"/>
</dbReference>
<dbReference type="RefSeq" id="WP_172358312.1">
    <property type="nucleotide sequence ID" value="NZ_CP053661.1"/>
</dbReference>
<dbReference type="PROSITE" id="PS50949">
    <property type="entry name" value="HTH_GNTR"/>
    <property type="match status" value="1"/>
</dbReference>
<dbReference type="AlphaFoldDB" id="A0A6M8BHE4"/>
<gene>
    <name evidence="7" type="ORF">HPC62_20660</name>
</gene>
<comment type="similarity">
    <text evidence="1">In the C-terminal section; belongs to the class-I pyridoxal-phosphate-dependent aminotransferase family.</text>
</comment>
<sequence length="483" mass="53804">MKIPLDRRSPQPVYLQIRQRIHRLIQSGTLQPGDRLPSIRSLAEAAQVNKLTVIEAYSVLEADGLIYARPGSGYFVSEPSVTSPIPPSRFAPSQEVIIPDQGEMSYFDIYMASVSALHQDGVTVFSSGFPHPHDTDILQRVARRAFKEMGALLFNYDLPQGQYPLRKQIAQLLVQKGLDASPDQLIVTNGSMQGLSLVMQEIVQPGDWVIVESPTFHGALAVLQQLGARVIGIPMTRDGMNLDLLAQYLHSHRPRLIYTISTLHNPTGITTDLAHRQQLLDLARRYDCRILEDNAYEGLNFDPVPPPIKALDQDDFVIYAGTFTKTLMPGLRVGYLVATGDDYGRLRERKMLHDLCVSTASQAIVSEYLATGYYRRHLAQLCTRNLQGRGVMLQALEQYFPAEASWTVPTGGLFLWVKLPDRLPMQLVCSEAASEGILVTPGSAFFPNLQGYPAMRLNFSFDAEVIEQGMAILGRIMKRHLAT</sequence>
<evidence type="ECO:0000256" key="5">
    <source>
        <dbReference type="ARBA" id="ARBA00023163"/>
    </source>
</evidence>
<evidence type="ECO:0000256" key="1">
    <source>
        <dbReference type="ARBA" id="ARBA00005384"/>
    </source>
</evidence>
<dbReference type="InterPro" id="IPR036388">
    <property type="entry name" value="WH-like_DNA-bd_sf"/>
</dbReference>
<dbReference type="SMART" id="SM00345">
    <property type="entry name" value="HTH_GNTR"/>
    <property type="match status" value="1"/>
</dbReference>
<dbReference type="SUPFAM" id="SSF46785">
    <property type="entry name" value="Winged helix' DNA-binding domain"/>
    <property type="match status" value="1"/>
</dbReference>
<keyword evidence="3" id="KW-0805">Transcription regulation</keyword>
<dbReference type="Proteomes" id="UP000505210">
    <property type="component" value="Chromosome"/>
</dbReference>
<dbReference type="PANTHER" id="PTHR46577:SF2">
    <property type="entry name" value="TRANSCRIPTIONAL REGULATORY PROTEIN"/>
    <property type="match status" value="1"/>
</dbReference>
<evidence type="ECO:0000256" key="4">
    <source>
        <dbReference type="ARBA" id="ARBA00023125"/>
    </source>
</evidence>
<dbReference type="InterPro" id="IPR000524">
    <property type="entry name" value="Tscrpt_reg_HTH_GntR"/>
</dbReference>
<keyword evidence="5" id="KW-0804">Transcription</keyword>
<dbReference type="InterPro" id="IPR051446">
    <property type="entry name" value="HTH_trans_reg/aminotransferase"/>
</dbReference>
<dbReference type="GO" id="GO:0008483">
    <property type="term" value="F:transaminase activity"/>
    <property type="evidence" value="ECO:0007669"/>
    <property type="project" value="UniProtKB-KW"/>
</dbReference>
<evidence type="ECO:0000313" key="8">
    <source>
        <dbReference type="Proteomes" id="UP000505210"/>
    </source>
</evidence>
<accession>A0A6M8BHE4</accession>
<dbReference type="GO" id="GO:0003677">
    <property type="term" value="F:DNA binding"/>
    <property type="evidence" value="ECO:0007669"/>
    <property type="project" value="UniProtKB-KW"/>
</dbReference>
<protein>
    <submittedName>
        <fullName evidence="7">PLP-dependent aminotransferase family protein</fullName>
    </submittedName>
</protein>
<dbReference type="Pfam" id="PF00155">
    <property type="entry name" value="Aminotran_1_2"/>
    <property type="match status" value="1"/>
</dbReference>
<dbReference type="EMBL" id="CP053661">
    <property type="protein sequence ID" value="QKD84267.1"/>
    <property type="molecule type" value="Genomic_DNA"/>
</dbReference>
<evidence type="ECO:0000259" key="6">
    <source>
        <dbReference type="PROSITE" id="PS50949"/>
    </source>
</evidence>
<dbReference type="InterPro" id="IPR015422">
    <property type="entry name" value="PyrdxlP-dep_Trfase_small"/>
</dbReference>
<dbReference type="InterPro" id="IPR015421">
    <property type="entry name" value="PyrdxlP-dep_Trfase_major"/>
</dbReference>
<dbReference type="CDD" id="cd07377">
    <property type="entry name" value="WHTH_GntR"/>
    <property type="match status" value="1"/>
</dbReference>
<keyword evidence="4" id="KW-0238">DNA-binding</keyword>
<dbReference type="KEGG" id="theu:HPC62_20660"/>
<name>A0A6M8BHE4_9CYAN</name>
<keyword evidence="8" id="KW-1185">Reference proteome</keyword>
<dbReference type="GO" id="GO:0030170">
    <property type="term" value="F:pyridoxal phosphate binding"/>
    <property type="evidence" value="ECO:0007669"/>
    <property type="project" value="InterPro"/>
</dbReference>
<evidence type="ECO:0000313" key="7">
    <source>
        <dbReference type="EMBL" id="QKD84267.1"/>
    </source>
</evidence>
<dbReference type="InterPro" id="IPR015424">
    <property type="entry name" value="PyrdxlP-dep_Trfase"/>
</dbReference>
<dbReference type="CDD" id="cd00609">
    <property type="entry name" value="AAT_like"/>
    <property type="match status" value="1"/>
</dbReference>
<dbReference type="SUPFAM" id="SSF53383">
    <property type="entry name" value="PLP-dependent transferases"/>
    <property type="match status" value="1"/>
</dbReference>
<dbReference type="GO" id="GO:0003700">
    <property type="term" value="F:DNA-binding transcription factor activity"/>
    <property type="evidence" value="ECO:0007669"/>
    <property type="project" value="InterPro"/>
</dbReference>
<proteinExistence type="inferred from homology"/>
<evidence type="ECO:0000256" key="3">
    <source>
        <dbReference type="ARBA" id="ARBA00023015"/>
    </source>
</evidence>
<dbReference type="Gene3D" id="3.90.1150.10">
    <property type="entry name" value="Aspartate Aminotransferase, domain 1"/>
    <property type="match status" value="1"/>
</dbReference>
<reference evidence="7 8" key="1">
    <citation type="submission" date="2020-05" db="EMBL/GenBank/DDBJ databases">
        <title>Complete genome sequence of of a novel Thermoleptolyngbya strain isolated from hot springs of Ganzi, Sichuan China.</title>
        <authorList>
            <person name="Tang J."/>
            <person name="Daroch M."/>
            <person name="Li L."/>
            <person name="Waleron K."/>
            <person name="Waleron M."/>
            <person name="Waleron M."/>
        </authorList>
    </citation>
    <scope>NUCLEOTIDE SEQUENCE [LARGE SCALE GENOMIC DNA]</scope>
    <source>
        <strain evidence="7 8">PKUAC-SCTA183</strain>
    </source>
</reference>
<dbReference type="PANTHER" id="PTHR46577">
    <property type="entry name" value="HTH-TYPE TRANSCRIPTIONAL REGULATORY PROTEIN GABR"/>
    <property type="match status" value="1"/>
</dbReference>
<keyword evidence="7" id="KW-0808">Transferase</keyword>
<organism evidence="7 8">
    <name type="scientific">Thermoleptolyngbya sichuanensis A183</name>
    <dbReference type="NCBI Taxonomy" id="2737172"/>
    <lineage>
        <taxon>Bacteria</taxon>
        <taxon>Bacillati</taxon>
        <taxon>Cyanobacteriota</taxon>
        <taxon>Cyanophyceae</taxon>
        <taxon>Oculatellales</taxon>
        <taxon>Oculatellaceae</taxon>
        <taxon>Thermoleptolyngbya</taxon>
        <taxon>Thermoleptolyngbya sichuanensis</taxon>
    </lineage>
</organism>
<keyword evidence="7" id="KW-0032">Aminotransferase</keyword>